<accession>A0A4R3TP19</accession>
<proteinExistence type="predicted"/>
<feature type="transmembrane region" description="Helical" evidence="1">
    <location>
        <begin position="31"/>
        <end position="49"/>
    </location>
</feature>
<dbReference type="Proteomes" id="UP000295773">
    <property type="component" value="Unassembled WGS sequence"/>
</dbReference>
<keyword evidence="1" id="KW-0472">Membrane</keyword>
<name>A0A4R3TP19_9FIRM</name>
<sequence length="79" mass="8929">MRHKEQWNLIAAACILVLFVVTIFIPSFEPLAKTIALLLYALVSIVSLQKQKKEGEDIQKAAMFSLAVFLILGYLLFFV</sequence>
<dbReference type="AlphaFoldDB" id="A0A4R3TP19"/>
<feature type="transmembrane region" description="Helical" evidence="1">
    <location>
        <begin position="61"/>
        <end position="78"/>
    </location>
</feature>
<evidence type="ECO:0000256" key="1">
    <source>
        <dbReference type="SAM" id="Phobius"/>
    </source>
</evidence>
<gene>
    <name evidence="2" type="ORF">EDD61_101197</name>
</gene>
<dbReference type="RefSeq" id="WP_020990780.1">
    <property type="nucleotide sequence ID" value="NZ_DBGDHU010000010.1"/>
</dbReference>
<organism evidence="2 3">
    <name type="scientific">Longicatena caecimuris</name>
    <dbReference type="NCBI Taxonomy" id="1796635"/>
    <lineage>
        <taxon>Bacteria</taxon>
        <taxon>Bacillati</taxon>
        <taxon>Bacillota</taxon>
        <taxon>Erysipelotrichia</taxon>
        <taxon>Erysipelotrichales</taxon>
        <taxon>Erysipelotrichaceae</taxon>
        <taxon>Longicatena</taxon>
    </lineage>
</organism>
<comment type="caution">
    <text evidence="2">The sequence shown here is derived from an EMBL/GenBank/DDBJ whole genome shotgun (WGS) entry which is preliminary data.</text>
</comment>
<evidence type="ECO:0000313" key="3">
    <source>
        <dbReference type="Proteomes" id="UP000295773"/>
    </source>
</evidence>
<keyword evidence="3" id="KW-1185">Reference proteome</keyword>
<dbReference type="EMBL" id="SMBP01000001">
    <property type="protein sequence ID" value="TCU63544.1"/>
    <property type="molecule type" value="Genomic_DNA"/>
</dbReference>
<protein>
    <recommendedName>
        <fullName evidence="4">DUF3953 domain-containing protein</fullName>
    </recommendedName>
</protein>
<keyword evidence="1" id="KW-1133">Transmembrane helix</keyword>
<evidence type="ECO:0000313" key="2">
    <source>
        <dbReference type="EMBL" id="TCU63544.1"/>
    </source>
</evidence>
<evidence type="ECO:0008006" key="4">
    <source>
        <dbReference type="Google" id="ProtNLM"/>
    </source>
</evidence>
<keyword evidence="1" id="KW-0812">Transmembrane</keyword>
<reference evidence="2 3" key="1">
    <citation type="submission" date="2019-03" db="EMBL/GenBank/DDBJ databases">
        <title>Genomic Encyclopedia of Type Strains, Phase IV (KMG-IV): sequencing the most valuable type-strain genomes for metagenomic binning, comparative biology and taxonomic classification.</title>
        <authorList>
            <person name="Goeker M."/>
        </authorList>
    </citation>
    <scope>NUCLEOTIDE SEQUENCE [LARGE SCALE GENOMIC DNA]</scope>
    <source>
        <strain evidence="2 3">DSM 29481</strain>
    </source>
</reference>
<feature type="transmembrane region" description="Helical" evidence="1">
    <location>
        <begin position="7"/>
        <end position="25"/>
    </location>
</feature>